<name>A0A1Y2A1P6_9PLEO</name>
<feature type="compositionally biased region" description="Basic and acidic residues" evidence="1">
    <location>
        <begin position="72"/>
        <end position="90"/>
    </location>
</feature>
<gene>
    <name evidence="2" type="ORF">BCR34DRAFT_597707</name>
</gene>
<evidence type="ECO:0000313" key="2">
    <source>
        <dbReference type="EMBL" id="ORY16422.1"/>
    </source>
</evidence>
<protein>
    <submittedName>
        <fullName evidence="2">Uncharacterized protein</fullName>
    </submittedName>
</protein>
<dbReference type="EMBL" id="MCFA01000018">
    <property type="protein sequence ID" value="ORY16422.1"/>
    <property type="molecule type" value="Genomic_DNA"/>
</dbReference>
<accession>A0A1Y2A1P6</accession>
<comment type="caution">
    <text evidence="2">The sequence shown here is derived from an EMBL/GenBank/DDBJ whole genome shotgun (WGS) entry which is preliminary data.</text>
</comment>
<dbReference type="AlphaFoldDB" id="A0A1Y2A1P6"/>
<keyword evidence="3" id="KW-1185">Reference proteome</keyword>
<feature type="compositionally biased region" description="Basic and acidic residues" evidence="1">
    <location>
        <begin position="1"/>
        <end position="19"/>
    </location>
</feature>
<reference evidence="2 3" key="1">
    <citation type="submission" date="2016-07" db="EMBL/GenBank/DDBJ databases">
        <title>Pervasive Adenine N6-methylation of Active Genes in Fungi.</title>
        <authorList>
            <consortium name="DOE Joint Genome Institute"/>
            <person name="Mondo S.J."/>
            <person name="Dannebaum R.O."/>
            <person name="Kuo R.C."/>
            <person name="Labutti K."/>
            <person name="Haridas S."/>
            <person name="Kuo A."/>
            <person name="Salamov A."/>
            <person name="Ahrendt S.R."/>
            <person name="Lipzen A."/>
            <person name="Sullivan W."/>
            <person name="Andreopoulos W.B."/>
            <person name="Clum A."/>
            <person name="Lindquist E."/>
            <person name="Daum C."/>
            <person name="Ramamoorthy G.K."/>
            <person name="Gryganskyi A."/>
            <person name="Culley D."/>
            <person name="Magnuson J.K."/>
            <person name="James T.Y."/>
            <person name="O'Malley M.A."/>
            <person name="Stajich J.E."/>
            <person name="Spatafora J.W."/>
            <person name="Visel A."/>
            <person name="Grigoriev I.V."/>
        </authorList>
    </citation>
    <scope>NUCLEOTIDE SEQUENCE [LARGE SCALE GENOMIC DNA]</scope>
    <source>
        <strain evidence="2 3">CBS 115471</strain>
    </source>
</reference>
<proteinExistence type="predicted"/>
<sequence>MLEEVKQVENAKSQPDRNRGRASARPVSRGLAAQTRGRTRSIHNPTSIFDSDIDTLFDEVVISAYQRGRSQSPEKERPGDERYRVRDYKKGPNSKKRGRWKGSGAVDASLEHLMEQLNDIRVGLPEEDDVTRAIREIFKRLLIDKNKP</sequence>
<feature type="region of interest" description="Disordered" evidence="1">
    <location>
        <begin position="65"/>
        <end position="103"/>
    </location>
</feature>
<evidence type="ECO:0000313" key="3">
    <source>
        <dbReference type="Proteomes" id="UP000193144"/>
    </source>
</evidence>
<dbReference type="Proteomes" id="UP000193144">
    <property type="component" value="Unassembled WGS sequence"/>
</dbReference>
<evidence type="ECO:0000256" key="1">
    <source>
        <dbReference type="SAM" id="MobiDB-lite"/>
    </source>
</evidence>
<organism evidence="2 3">
    <name type="scientific">Clohesyomyces aquaticus</name>
    <dbReference type="NCBI Taxonomy" id="1231657"/>
    <lineage>
        <taxon>Eukaryota</taxon>
        <taxon>Fungi</taxon>
        <taxon>Dikarya</taxon>
        <taxon>Ascomycota</taxon>
        <taxon>Pezizomycotina</taxon>
        <taxon>Dothideomycetes</taxon>
        <taxon>Pleosporomycetidae</taxon>
        <taxon>Pleosporales</taxon>
        <taxon>Lindgomycetaceae</taxon>
        <taxon>Clohesyomyces</taxon>
    </lineage>
</organism>
<feature type="region of interest" description="Disordered" evidence="1">
    <location>
        <begin position="1"/>
        <end position="48"/>
    </location>
</feature>